<comment type="caution">
    <text evidence="1">The sequence shown here is derived from an EMBL/GenBank/DDBJ whole genome shotgun (WGS) entry which is preliminary data.</text>
</comment>
<dbReference type="AlphaFoldDB" id="A0A848J3I9"/>
<name>A0A848J3I9_9BACT</name>
<dbReference type="Gene3D" id="2.60.460.10">
    <property type="entry name" value="protein yfey like domain"/>
    <property type="match status" value="1"/>
</dbReference>
<gene>
    <name evidence="1" type="ORF">HH304_10955</name>
</gene>
<dbReference type="InterPro" id="IPR010938">
    <property type="entry name" value="DUF1131"/>
</dbReference>
<reference evidence="1 2" key="1">
    <citation type="submission" date="2020-04" db="EMBL/GenBank/DDBJ databases">
        <title>Flammeovirgaceae bacterium KN852 isolated from deep sea.</title>
        <authorList>
            <person name="Zhang D.-C."/>
        </authorList>
    </citation>
    <scope>NUCLEOTIDE SEQUENCE [LARGE SCALE GENOMIC DNA]</scope>
    <source>
        <strain evidence="1 2">KN852</strain>
    </source>
</reference>
<evidence type="ECO:0000313" key="1">
    <source>
        <dbReference type="EMBL" id="NMM48919.1"/>
    </source>
</evidence>
<dbReference type="InterPro" id="IPR038714">
    <property type="entry name" value="YfeY-like_sf"/>
</dbReference>
<sequence length="224" mass="26231">MKNYIILTIAITLLSCTSNKTEKYEETKTPGMANLDIITSEPAKTSINHMEEEIGDTIIHDEDLNRLYENSIFGLVIPFKRTEMINSIRKAFDGYEITKEMGQQDGPDFPLYSVKKGDNEILFFAMDWEDTLKLNEIFIKSPYVIDEYGLKVGDGYQDIKSKRTDSIKTFTNYHQHTYAYTENSNIMYEISGDVYLPDTVDFENLKFNEEQIKDWKIEYIIWRK</sequence>
<accession>A0A848J3I9</accession>
<evidence type="ECO:0000313" key="2">
    <source>
        <dbReference type="Proteomes" id="UP000559010"/>
    </source>
</evidence>
<dbReference type="EMBL" id="JABBNU010000006">
    <property type="protein sequence ID" value="NMM48919.1"/>
    <property type="molecule type" value="Genomic_DNA"/>
</dbReference>
<protein>
    <submittedName>
        <fullName evidence="1">DUF1131 family protein</fullName>
    </submittedName>
</protein>
<dbReference type="Proteomes" id="UP000559010">
    <property type="component" value="Unassembled WGS sequence"/>
</dbReference>
<dbReference type="RefSeq" id="WP_169681348.1">
    <property type="nucleotide sequence ID" value="NZ_JABBNU010000006.1"/>
</dbReference>
<proteinExistence type="predicted"/>
<keyword evidence="2" id="KW-1185">Reference proteome</keyword>
<organism evidence="1 2">
    <name type="scientific">Marinigracilibium pacificum</name>
    <dbReference type="NCBI Taxonomy" id="2729599"/>
    <lineage>
        <taxon>Bacteria</taxon>
        <taxon>Pseudomonadati</taxon>
        <taxon>Bacteroidota</taxon>
        <taxon>Cytophagia</taxon>
        <taxon>Cytophagales</taxon>
        <taxon>Flammeovirgaceae</taxon>
        <taxon>Marinigracilibium</taxon>
    </lineage>
</organism>
<dbReference type="Pfam" id="PF06572">
    <property type="entry name" value="DUF1131"/>
    <property type="match status" value="1"/>
</dbReference>
<dbReference type="PROSITE" id="PS51257">
    <property type="entry name" value="PROKAR_LIPOPROTEIN"/>
    <property type="match status" value="1"/>
</dbReference>